<keyword evidence="2" id="KW-1185">Reference proteome</keyword>
<dbReference type="InParanoid" id="A0A3N4M3X4"/>
<sequence length="189" mass="21050">MTSYLGTYLIAPLVKEALSSAGITTAMGHQLQNTLGNAQRTLLTAEEMASQIRSLLANPGGGLSGQPTIRREDYTQELAGFYSKIFPHNHVLVLYDRLPRLLHIYGVIASDGKVMKGPTSGDVISAHKKIQRGYLQIGLWGFHMYIFREGSLKNLGDGGFQNWAWRSPKFRRDGNEVEFELVELPEEKA</sequence>
<dbReference type="AlphaFoldDB" id="A0A3N4M3X4"/>
<dbReference type="EMBL" id="ML121539">
    <property type="protein sequence ID" value="RPB25015.1"/>
    <property type="molecule type" value="Genomic_DNA"/>
</dbReference>
<reference evidence="1 2" key="1">
    <citation type="journal article" date="2018" name="Nat. Ecol. Evol.">
        <title>Pezizomycetes genomes reveal the molecular basis of ectomycorrhizal truffle lifestyle.</title>
        <authorList>
            <person name="Murat C."/>
            <person name="Payen T."/>
            <person name="Noel B."/>
            <person name="Kuo A."/>
            <person name="Morin E."/>
            <person name="Chen J."/>
            <person name="Kohler A."/>
            <person name="Krizsan K."/>
            <person name="Balestrini R."/>
            <person name="Da Silva C."/>
            <person name="Montanini B."/>
            <person name="Hainaut M."/>
            <person name="Levati E."/>
            <person name="Barry K.W."/>
            <person name="Belfiori B."/>
            <person name="Cichocki N."/>
            <person name="Clum A."/>
            <person name="Dockter R.B."/>
            <person name="Fauchery L."/>
            <person name="Guy J."/>
            <person name="Iotti M."/>
            <person name="Le Tacon F."/>
            <person name="Lindquist E.A."/>
            <person name="Lipzen A."/>
            <person name="Malagnac F."/>
            <person name="Mello A."/>
            <person name="Molinier V."/>
            <person name="Miyauchi S."/>
            <person name="Poulain J."/>
            <person name="Riccioni C."/>
            <person name="Rubini A."/>
            <person name="Sitrit Y."/>
            <person name="Splivallo R."/>
            <person name="Traeger S."/>
            <person name="Wang M."/>
            <person name="Zifcakova L."/>
            <person name="Wipf D."/>
            <person name="Zambonelli A."/>
            <person name="Paolocci F."/>
            <person name="Nowrousian M."/>
            <person name="Ottonello S."/>
            <person name="Baldrian P."/>
            <person name="Spatafora J.W."/>
            <person name="Henrissat B."/>
            <person name="Nagy L.G."/>
            <person name="Aury J.M."/>
            <person name="Wincker P."/>
            <person name="Grigoriev I.V."/>
            <person name="Bonfante P."/>
            <person name="Martin F.M."/>
        </authorList>
    </citation>
    <scope>NUCLEOTIDE SEQUENCE [LARGE SCALE GENOMIC DNA]</scope>
    <source>
        <strain evidence="1 2">ATCC MYA-4762</strain>
    </source>
</reference>
<name>A0A3N4M3X4_9PEZI</name>
<organism evidence="1 2">
    <name type="scientific">Terfezia boudieri ATCC MYA-4762</name>
    <dbReference type="NCBI Taxonomy" id="1051890"/>
    <lineage>
        <taxon>Eukaryota</taxon>
        <taxon>Fungi</taxon>
        <taxon>Dikarya</taxon>
        <taxon>Ascomycota</taxon>
        <taxon>Pezizomycotina</taxon>
        <taxon>Pezizomycetes</taxon>
        <taxon>Pezizales</taxon>
        <taxon>Pezizaceae</taxon>
        <taxon>Terfezia</taxon>
    </lineage>
</organism>
<evidence type="ECO:0000313" key="1">
    <source>
        <dbReference type="EMBL" id="RPB25015.1"/>
    </source>
</evidence>
<gene>
    <name evidence="1" type="ORF">L211DRAFT_836871</name>
</gene>
<proteinExistence type="predicted"/>
<dbReference type="Proteomes" id="UP000267821">
    <property type="component" value="Unassembled WGS sequence"/>
</dbReference>
<accession>A0A3N4M3X4</accession>
<evidence type="ECO:0000313" key="2">
    <source>
        <dbReference type="Proteomes" id="UP000267821"/>
    </source>
</evidence>
<dbReference type="OrthoDB" id="5379297at2759"/>
<protein>
    <submittedName>
        <fullName evidence="1">Uncharacterized protein</fullName>
    </submittedName>
</protein>